<dbReference type="InterPro" id="IPR029398">
    <property type="entry name" value="PolB_thumb"/>
</dbReference>
<dbReference type="SUPFAM" id="SSF47802">
    <property type="entry name" value="DNA polymerase beta, N-terminal domain-like"/>
    <property type="match status" value="1"/>
</dbReference>
<keyword evidence="6" id="KW-0234">DNA repair</keyword>
<dbReference type="GO" id="GO:0003677">
    <property type="term" value="F:DNA binding"/>
    <property type="evidence" value="ECO:0007669"/>
    <property type="project" value="InterPro"/>
</dbReference>
<dbReference type="Pfam" id="PF14520">
    <property type="entry name" value="HHH_5"/>
    <property type="match status" value="1"/>
</dbReference>
<keyword evidence="5" id="KW-0239">DNA-directed DNA polymerase</keyword>
<dbReference type="CDD" id="cd00141">
    <property type="entry name" value="NT_POLXc"/>
    <property type="match status" value="1"/>
</dbReference>
<dbReference type="InterPro" id="IPR002008">
    <property type="entry name" value="DNA_pol_X_beta-like"/>
</dbReference>
<name>A0A261UNA0_9BORD</name>
<dbReference type="InterPro" id="IPR016195">
    <property type="entry name" value="Pol/histidinol_Pase-like"/>
</dbReference>
<evidence type="ECO:0000256" key="6">
    <source>
        <dbReference type="ARBA" id="ARBA00023204"/>
    </source>
</evidence>
<dbReference type="InterPro" id="IPR002054">
    <property type="entry name" value="DNA-dir_DNA_pol_X"/>
</dbReference>
<dbReference type="EC" id="2.7.7.7" evidence="1"/>
<dbReference type="InterPro" id="IPR050243">
    <property type="entry name" value="PHP_phosphatase"/>
</dbReference>
<comment type="caution">
    <text evidence="10">The sequence shown here is derived from an EMBL/GenBank/DDBJ whole genome shotgun (WGS) entry which is preliminary data.</text>
</comment>
<evidence type="ECO:0000256" key="3">
    <source>
        <dbReference type="ARBA" id="ARBA00022695"/>
    </source>
</evidence>
<keyword evidence="4" id="KW-0227">DNA damage</keyword>
<evidence type="ECO:0000256" key="1">
    <source>
        <dbReference type="ARBA" id="ARBA00012417"/>
    </source>
</evidence>
<dbReference type="Gene3D" id="3.20.20.140">
    <property type="entry name" value="Metal-dependent hydrolases"/>
    <property type="match status" value="1"/>
</dbReference>
<dbReference type="Gene3D" id="1.10.150.20">
    <property type="entry name" value="5' to 3' exonuclease, C-terminal subdomain"/>
    <property type="match status" value="1"/>
</dbReference>
<feature type="domain" description="DNA-directed DNA polymerase X" evidence="9">
    <location>
        <begin position="3"/>
        <end position="313"/>
    </location>
</feature>
<dbReference type="Gene3D" id="3.30.460.10">
    <property type="entry name" value="Beta Polymerase, domain 2"/>
    <property type="match status" value="1"/>
</dbReference>
<evidence type="ECO:0000256" key="2">
    <source>
        <dbReference type="ARBA" id="ARBA00022679"/>
    </source>
</evidence>
<dbReference type="NCBIfam" id="NF006375">
    <property type="entry name" value="PRK08609.1"/>
    <property type="match status" value="1"/>
</dbReference>
<evidence type="ECO:0000256" key="7">
    <source>
        <dbReference type="ARBA" id="ARBA00049244"/>
    </source>
</evidence>
<dbReference type="SUPFAM" id="SSF81301">
    <property type="entry name" value="Nucleotidyltransferase"/>
    <property type="match status" value="1"/>
</dbReference>
<dbReference type="PIRSF" id="PIRSF005047">
    <property type="entry name" value="UCP005047_YshC"/>
    <property type="match status" value="1"/>
</dbReference>
<reference evidence="11" key="1">
    <citation type="submission" date="2017-05" db="EMBL/GenBank/DDBJ databases">
        <title>Complete and WGS of Bordetella genogroups.</title>
        <authorList>
            <person name="Spilker T."/>
            <person name="Lipuma J."/>
        </authorList>
    </citation>
    <scope>NUCLEOTIDE SEQUENCE [LARGE SCALE GENOMIC DNA]</scope>
    <source>
        <strain evidence="11">AU8856</strain>
    </source>
</reference>
<accession>A0A261UNA0</accession>
<dbReference type="InterPro" id="IPR003141">
    <property type="entry name" value="Pol/His_phosphatase_N"/>
</dbReference>
<dbReference type="Gene3D" id="3.30.210.10">
    <property type="entry name" value="DNA polymerase, thumb domain"/>
    <property type="match status" value="1"/>
</dbReference>
<dbReference type="InterPro" id="IPR004013">
    <property type="entry name" value="PHP_dom"/>
</dbReference>
<evidence type="ECO:0000259" key="9">
    <source>
        <dbReference type="SMART" id="SM00483"/>
    </source>
</evidence>
<comment type="catalytic activity">
    <reaction evidence="7">
        <text>DNA(n) + a 2'-deoxyribonucleoside 5'-triphosphate = DNA(n+1) + diphosphate</text>
        <dbReference type="Rhea" id="RHEA:22508"/>
        <dbReference type="Rhea" id="RHEA-COMP:17339"/>
        <dbReference type="Rhea" id="RHEA-COMP:17340"/>
        <dbReference type="ChEBI" id="CHEBI:33019"/>
        <dbReference type="ChEBI" id="CHEBI:61560"/>
        <dbReference type="ChEBI" id="CHEBI:173112"/>
        <dbReference type="EC" id="2.7.7.7"/>
    </reaction>
</comment>
<dbReference type="SMART" id="SM00483">
    <property type="entry name" value="POLXc"/>
    <property type="match status" value="1"/>
</dbReference>
<evidence type="ECO:0000256" key="4">
    <source>
        <dbReference type="ARBA" id="ARBA00022763"/>
    </source>
</evidence>
<evidence type="ECO:0000313" key="11">
    <source>
        <dbReference type="Proteomes" id="UP000215767"/>
    </source>
</evidence>
<dbReference type="GO" id="GO:0006281">
    <property type="term" value="P:DNA repair"/>
    <property type="evidence" value="ECO:0007669"/>
    <property type="project" value="UniProtKB-KW"/>
</dbReference>
<keyword evidence="2" id="KW-0808">Transferase</keyword>
<organism evidence="10 11">
    <name type="scientific">Bordetella genomosp. 11</name>
    <dbReference type="NCBI Taxonomy" id="1416808"/>
    <lineage>
        <taxon>Bacteria</taxon>
        <taxon>Pseudomonadati</taxon>
        <taxon>Pseudomonadota</taxon>
        <taxon>Betaproteobacteria</taxon>
        <taxon>Burkholderiales</taxon>
        <taxon>Alcaligenaceae</taxon>
        <taxon>Bordetella</taxon>
    </lineage>
</organism>
<dbReference type="OrthoDB" id="9808747at2"/>
<dbReference type="InterPro" id="IPR022311">
    <property type="entry name" value="PolX-like"/>
</dbReference>
<proteinExistence type="predicted"/>
<dbReference type="GO" id="GO:0042578">
    <property type="term" value="F:phosphoric ester hydrolase activity"/>
    <property type="evidence" value="ECO:0007669"/>
    <property type="project" value="TreeGrafter"/>
</dbReference>
<dbReference type="Pfam" id="PF14792">
    <property type="entry name" value="DNA_pol_B_palm"/>
    <property type="match status" value="1"/>
</dbReference>
<dbReference type="Gene3D" id="1.10.150.110">
    <property type="entry name" value="DNA polymerase beta, N-terminal domain-like"/>
    <property type="match status" value="1"/>
</dbReference>
<dbReference type="EMBL" id="NEVS01000004">
    <property type="protein sequence ID" value="OZI63374.1"/>
    <property type="molecule type" value="Genomic_DNA"/>
</dbReference>
<dbReference type="PRINTS" id="PR00870">
    <property type="entry name" value="DNAPOLXBETA"/>
</dbReference>
<dbReference type="AlphaFoldDB" id="A0A261UNA0"/>
<dbReference type="InterPro" id="IPR027421">
    <property type="entry name" value="DNA_pol_lamdba_lyase_dom_sf"/>
</dbReference>
<dbReference type="Proteomes" id="UP000215767">
    <property type="component" value="Unassembled WGS sequence"/>
</dbReference>
<dbReference type="InterPro" id="IPR043519">
    <property type="entry name" value="NT_sf"/>
</dbReference>
<dbReference type="InterPro" id="IPR010996">
    <property type="entry name" value="HHH_MUS81"/>
</dbReference>
<keyword evidence="11" id="KW-1185">Reference proteome</keyword>
<sequence length="587" mass="63606">MPVQNSEIAAMFDQLADLLEVSGENPFRARAYRRAARTVDSLPRNVGAMIAEGQALSELPGIGKDLAARIAAIVKTGHFDVLDRFAQAMPGDVGKMVALPGLGPKRVKLLCDTLHIRTLDDLRRAVKAGQLRDVRGLGAAVQSKLAKALEQPVAEQRFKLSVAEEEAEALAAHLRGNGRVVIAGSYRRRRDTVGDLDILVTSAHGAAVGDRLIAYENVAEVLAHGPSRTTVVLRSGLQVDARAVPGESYGAALLYFTGSKAHNIALRALASRQGWKLNEYGLFDQDSARIAGATEEGVYEALGMAYIPPEMREDRGEIALAQSRSLPRLVALEDLRGDLHVHSDWTDGTAGIAEMAAAARARGYAYMALTDHSRRVAMAHGLRPADVARQIREIDALNASFSGFRILKGIEVDILKDGSLDLPDSILSRLDLVVAAVHSFLDLPREAQTERVLRAMRHPYVSILAHPTARLIGEREPCALDMDRITSAAAHSGCILEMNAQPGRLDLNDVHAHMARSKGARLAISSDAHSVHDFACMRFGVDQARRAWLTAADVVNTRSLDALLPLLRRRHGPAPVETRGARQRRAA</sequence>
<dbReference type="GO" id="GO:0003887">
    <property type="term" value="F:DNA-directed DNA polymerase activity"/>
    <property type="evidence" value="ECO:0007669"/>
    <property type="project" value="UniProtKB-KW"/>
</dbReference>
<dbReference type="InterPro" id="IPR028207">
    <property type="entry name" value="DNA_pol_B_palm_palm"/>
</dbReference>
<dbReference type="GO" id="GO:0008270">
    <property type="term" value="F:zinc ion binding"/>
    <property type="evidence" value="ECO:0007669"/>
    <property type="project" value="TreeGrafter"/>
</dbReference>
<gene>
    <name evidence="10" type="ORF">CAL28_15115</name>
</gene>
<dbReference type="SMART" id="SM00481">
    <property type="entry name" value="POLIIIAc"/>
    <property type="match status" value="1"/>
</dbReference>
<evidence type="ECO:0000313" key="10">
    <source>
        <dbReference type="EMBL" id="OZI63374.1"/>
    </source>
</evidence>
<evidence type="ECO:0000256" key="5">
    <source>
        <dbReference type="ARBA" id="ARBA00022932"/>
    </source>
</evidence>
<dbReference type="PANTHER" id="PTHR36928">
    <property type="entry name" value="PHOSPHATASE YCDX-RELATED"/>
    <property type="match status" value="1"/>
</dbReference>
<protein>
    <recommendedName>
        <fullName evidence="1">DNA-directed DNA polymerase</fullName>
        <ecNumber evidence="1">2.7.7.7</ecNumber>
    </recommendedName>
</protein>
<dbReference type="FunFam" id="3.20.20.140:FF:000047">
    <property type="entry name" value="PHP domain-containing protein"/>
    <property type="match status" value="1"/>
</dbReference>
<dbReference type="Pfam" id="PF14791">
    <property type="entry name" value="DNA_pol_B_thumb"/>
    <property type="match status" value="1"/>
</dbReference>
<dbReference type="CDD" id="cd07436">
    <property type="entry name" value="PHP_PolX"/>
    <property type="match status" value="1"/>
</dbReference>
<dbReference type="InterPro" id="IPR047967">
    <property type="entry name" value="PolX_PHP"/>
</dbReference>
<keyword evidence="3" id="KW-0548">Nucleotidyltransferase</keyword>
<evidence type="ECO:0000259" key="8">
    <source>
        <dbReference type="SMART" id="SM00481"/>
    </source>
</evidence>
<dbReference type="Pfam" id="PF02811">
    <property type="entry name" value="PHP"/>
    <property type="match status" value="1"/>
</dbReference>
<dbReference type="RefSeq" id="WP_094844640.1">
    <property type="nucleotide sequence ID" value="NZ_NEVS01000004.1"/>
</dbReference>
<feature type="domain" description="Polymerase/histidinol phosphatase N-terminal" evidence="8">
    <location>
        <begin position="337"/>
        <end position="416"/>
    </location>
</feature>
<dbReference type="GO" id="GO:0005829">
    <property type="term" value="C:cytosol"/>
    <property type="evidence" value="ECO:0007669"/>
    <property type="project" value="TreeGrafter"/>
</dbReference>
<dbReference type="Pfam" id="PF14716">
    <property type="entry name" value="HHH_8"/>
    <property type="match status" value="1"/>
</dbReference>
<dbReference type="SUPFAM" id="SSF89550">
    <property type="entry name" value="PHP domain-like"/>
    <property type="match status" value="1"/>
</dbReference>
<dbReference type="PANTHER" id="PTHR36928:SF1">
    <property type="entry name" value="PHOSPHATASE YCDX-RELATED"/>
    <property type="match status" value="1"/>
</dbReference>
<dbReference type="InterPro" id="IPR037160">
    <property type="entry name" value="DNA_Pol_thumb_sf"/>
</dbReference>